<protein>
    <submittedName>
        <fullName evidence="2">Uncharacterized protein</fullName>
    </submittedName>
</protein>
<feature type="compositionally biased region" description="Basic and acidic residues" evidence="1">
    <location>
        <begin position="54"/>
        <end position="70"/>
    </location>
</feature>
<feature type="compositionally biased region" description="Low complexity" evidence="1">
    <location>
        <begin position="79"/>
        <end position="103"/>
    </location>
</feature>
<feature type="region of interest" description="Disordered" evidence="1">
    <location>
        <begin position="38"/>
        <end position="115"/>
    </location>
</feature>
<feature type="non-terminal residue" evidence="2">
    <location>
        <position position="1"/>
    </location>
</feature>
<organism evidence="2 3">
    <name type="scientific">Lophiotrema nucula</name>
    <dbReference type="NCBI Taxonomy" id="690887"/>
    <lineage>
        <taxon>Eukaryota</taxon>
        <taxon>Fungi</taxon>
        <taxon>Dikarya</taxon>
        <taxon>Ascomycota</taxon>
        <taxon>Pezizomycotina</taxon>
        <taxon>Dothideomycetes</taxon>
        <taxon>Pleosporomycetidae</taxon>
        <taxon>Pleosporales</taxon>
        <taxon>Lophiotremataceae</taxon>
        <taxon>Lophiotrema</taxon>
    </lineage>
</organism>
<dbReference type="AlphaFoldDB" id="A0A6A5Z287"/>
<evidence type="ECO:0000256" key="1">
    <source>
        <dbReference type="SAM" id="MobiDB-lite"/>
    </source>
</evidence>
<proteinExistence type="predicted"/>
<keyword evidence="3" id="KW-1185">Reference proteome</keyword>
<evidence type="ECO:0000313" key="2">
    <source>
        <dbReference type="EMBL" id="KAF2112508.1"/>
    </source>
</evidence>
<dbReference type="OrthoDB" id="3798482at2759"/>
<evidence type="ECO:0000313" key="3">
    <source>
        <dbReference type="Proteomes" id="UP000799770"/>
    </source>
</evidence>
<gene>
    <name evidence="2" type="ORF">BDV96DRAFT_664079</name>
</gene>
<dbReference type="EMBL" id="ML977330">
    <property type="protein sequence ID" value="KAF2112508.1"/>
    <property type="molecule type" value="Genomic_DNA"/>
</dbReference>
<dbReference type="Proteomes" id="UP000799770">
    <property type="component" value="Unassembled WGS sequence"/>
</dbReference>
<reference evidence="2" key="1">
    <citation type="journal article" date="2020" name="Stud. Mycol.">
        <title>101 Dothideomycetes genomes: a test case for predicting lifestyles and emergence of pathogens.</title>
        <authorList>
            <person name="Haridas S."/>
            <person name="Albert R."/>
            <person name="Binder M."/>
            <person name="Bloem J."/>
            <person name="Labutti K."/>
            <person name="Salamov A."/>
            <person name="Andreopoulos B."/>
            <person name="Baker S."/>
            <person name="Barry K."/>
            <person name="Bills G."/>
            <person name="Bluhm B."/>
            <person name="Cannon C."/>
            <person name="Castanera R."/>
            <person name="Culley D."/>
            <person name="Daum C."/>
            <person name="Ezra D."/>
            <person name="Gonzalez J."/>
            <person name="Henrissat B."/>
            <person name="Kuo A."/>
            <person name="Liang C."/>
            <person name="Lipzen A."/>
            <person name="Lutzoni F."/>
            <person name="Magnuson J."/>
            <person name="Mondo S."/>
            <person name="Nolan M."/>
            <person name="Ohm R."/>
            <person name="Pangilinan J."/>
            <person name="Park H.-J."/>
            <person name="Ramirez L."/>
            <person name="Alfaro M."/>
            <person name="Sun H."/>
            <person name="Tritt A."/>
            <person name="Yoshinaga Y."/>
            <person name="Zwiers L.-H."/>
            <person name="Turgeon B."/>
            <person name="Goodwin S."/>
            <person name="Spatafora J."/>
            <person name="Crous P."/>
            <person name="Grigoriev I."/>
        </authorList>
    </citation>
    <scope>NUCLEOTIDE SEQUENCE</scope>
    <source>
        <strain evidence="2">CBS 627.86</strain>
    </source>
</reference>
<name>A0A6A5Z287_9PLEO</name>
<sequence>QLSSHITLEYPQQQHHHHYITSHHITSYHIIMPPEAPTGVRRAAKRTTTGSSDDAVREQTRVLPDEEGRPKRSAYRVGSASSPKVVIPPSSSRSPVATSSRAPSPKKRKFTLPDEPDWPALAHAIGHSTGYQPLAVAALRYAHRTDHTIAKDLQNHAGQALFNNTAGSIFCAMDRRALKALADGTYVDKLFSDEDFEQHVDHYDAQGRKQPCIYVRPLALADGSRPTVGDIRFLIRDLTAYIEESRTADERCFEIDSMYRECNKADYMNKVEAERYYLKSARSYRREVVRDFVKALEKHVNGLEDRDIFPFTIQYIGYCLNTVNREAQHSRTGGDNTGWLASLILSCMNYRFLKHLEETGDTRRNIEHGWKLHFHVIALLGHEKEAAIAEMLLACVARAYYWVGGLNVAKCGESVNSIRMENKTAAERKALWNSWSKFIMKETAWEYNLEHDAELSTAARESARKATLDAKRAGIAEKFRRLETFIQTFESLDLNRLDPAERAKLQKKYDDIKSTLKDLHQKV</sequence>
<accession>A0A6A5Z287</accession>